<dbReference type="EMBL" id="BARW01011138">
    <property type="protein sequence ID" value="GAI84465.1"/>
    <property type="molecule type" value="Genomic_DNA"/>
</dbReference>
<proteinExistence type="predicted"/>
<name>X1TAB2_9ZZZZ</name>
<organism evidence="1">
    <name type="scientific">marine sediment metagenome</name>
    <dbReference type="NCBI Taxonomy" id="412755"/>
    <lineage>
        <taxon>unclassified sequences</taxon>
        <taxon>metagenomes</taxon>
        <taxon>ecological metagenomes</taxon>
    </lineage>
</organism>
<feature type="non-terminal residue" evidence="1">
    <location>
        <position position="209"/>
    </location>
</feature>
<evidence type="ECO:0000313" key="1">
    <source>
        <dbReference type="EMBL" id="GAI84465.1"/>
    </source>
</evidence>
<reference evidence="1" key="1">
    <citation type="journal article" date="2014" name="Front. Microbiol.">
        <title>High frequency of phylogenetically diverse reductive dehalogenase-homologous genes in deep subseafloor sedimentary metagenomes.</title>
        <authorList>
            <person name="Kawai M."/>
            <person name="Futagami T."/>
            <person name="Toyoda A."/>
            <person name="Takaki Y."/>
            <person name="Nishi S."/>
            <person name="Hori S."/>
            <person name="Arai W."/>
            <person name="Tsubouchi T."/>
            <person name="Morono Y."/>
            <person name="Uchiyama I."/>
            <person name="Ito T."/>
            <person name="Fujiyama A."/>
            <person name="Inagaki F."/>
            <person name="Takami H."/>
        </authorList>
    </citation>
    <scope>NUCLEOTIDE SEQUENCE</scope>
    <source>
        <strain evidence="1">Expedition CK06-06</strain>
    </source>
</reference>
<sequence>MAEYKVGQKVLIRTSYRDEEDKFILAGRPGVIAGRGDSSYWPDYQIEVQMPDGPYIVKTHQTRHEGGFVLDTPQNRIKYPIPDWNQIDLQELHWPQLMKPAGIKVRDDSFGGFIGKIAEACGGIKTEHDIVTTGYSWGDLERGGGVRYIFPSPARVKAFWELLRWIDWYGRAKYNAGVETGQNLLAQMARGELTPDMFKHEVYGETRES</sequence>
<gene>
    <name evidence="1" type="ORF">S12H4_21611</name>
</gene>
<dbReference type="AlphaFoldDB" id="X1TAB2"/>
<comment type="caution">
    <text evidence="1">The sequence shown here is derived from an EMBL/GenBank/DDBJ whole genome shotgun (WGS) entry which is preliminary data.</text>
</comment>
<protein>
    <submittedName>
        <fullName evidence="1">Uncharacterized protein</fullName>
    </submittedName>
</protein>
<accession>X1TAB2</accession>